<dbReference type="STRING" id="74557.A0A1V9YZ61"/>
<dbReference type="InterPro" id="IPR026591">
    <property type="entry name" value="Sirtuin_cat_small_dom_sf"/>
</dbReference>
<dbReference type="InterPro" id="IPR003000">
    <property type="entry name" value="Sirtuin"/>
</dbReference>
<evidence type="ECO:0000256" key="2">
    <source>
        <dbReference type="ARBA" id="ARBA00023027"/>
    </source>
</evidence>
<evidence type="ECO:0000313" key="5">
    <source>
        <dbReference type="EMBL" id="OQR90953.1"/>
    </source>
</evidence>
<dbReference type="Pfam" id="PF02146">
    <property type="entry name" value="SIR2"/>
    <property type="match status" value="1"/>
</dbReference>
<dbReference type="EMBL" id="JNBS01002471">
    <property type="protein sequence ID" value="OQR90953.1"/>
    <property type="molecule type" value="Genomic_DNA"/>
</dbReference>
<dbReference type="GO" id="GO:0017136">
    <property type="term" value="F:histone deacetylase activity, NAD-dependent"/>
    <property type="evidence" value="ECO:0007669"/>
    <property type="project" value="TreeGrafter"/>
</dbReference>
<name>A0A1V9YZ61_9STRA</name>
<accession>A0A1V9YZ61</accession>
<comment type="caution">
    <text evidence="5">The sequence shown here is derived from an EMBL/GenBank/DDBJ whole genome shotgun (WGS) entry which is preliminary data.</text>
</comment>
<evidence type="ECO:0000256" key="3">
    <source>
        <dbReference type="PROSITE-ProRule" id="PRU00236"/>
    </source>
</evidence>
<reference evidence="5 6" key="1">
    <citation type="journal article" date="2014" name="Genome Biol. Evol.">
        <title>The secreted proteins of Achlya hypogyna and Thraustotheca clavata identify the ancestral oomycete secretome and reveal gene acquisitions by horizontal gene transfer.</title>
        <authorList>
            <person name="Misner I."/>
            <person name="Blouin N."/>
            <person name="Leonard G."/>
            <person name="Richards T.A."/>
            <person name="Lane C.E."/>
        </authorList>
    </citation>
    <scope>NUCLEOTIDE SEQUENCE [LARGE SCALE GENOMIC DNA]</scope>
    <source>
        <strain evidence="5 6">ATCC 34112</strain>
    </source>
</reference>
<dbReference type="Proteomes" id="UP000243217">
    <property type="component" value="Unassembled WGS sequence"/>
</dbReference>
<dbReference type="GO" id="GO:0070403">
    <property type="term" value="F:NAD+ binding"/>
    <property type="evidence" value="ECO:0007669"/>
    <property type="project" value="InterPro"/>
</dbReference>
<dbReference type="InterPro" id="IPR026590">
    <property type="entry name" value="Ssirtuin_cat_dom"/>
</dbReference>
<evidence type="ECO:0000313" key="6">
    <source>
        <dbReference type="Proteomes" id="UP000243217"/>
    </source>
</evidence>
<comment type="caution">
    <text evidence="3">Lacks conserved residue(s) required for the propagation of feature annotation.</text>
</comment>
<evidence type="ECO:0000259" key="4">
    <source>
        <dbReference type="PROSITE" id="PS50305"/>
    </source>
</evidence>
<dbReference type="PANTHER" id="PTHR11085:SF10">
    <property type="entry name" value="NAD-DEPENDENT PROTEIN DEACYLASE SIRTUIN-5, MITOCHONDRIAL-RELATED"/>
    <property type="match status" value="1"/>
</dbReference>
<dbReference type="SUPFAM" id="SSF52467">
    <property type="entry name" value="DHS-like NAD/FAD-binding domain"/>
    <property type="match status" value="1"/>
</dbReference>
<keyword evidence="6" id="KW-1185">Reference proteome</keyword>
<dbReference type="Gene3D" id="3.40.50.1220">
    <property type="entry name" value="TPP-binding domain"/>
    <property type="match status" value="1"/>
</dbReference>
<proteinExistence type="predicted"/>
<dbReference type="Gene3D" id="3.30.1600.10">
    <property type="entry name" value="SIR2/SIRT2 'Small Domain"/>
    <property type="match status" value="1"/>
</dbReference>
<dbReference type="GO" id="GO:0005759">
    <property type="term" value="C:mitochondrial matrix"/>
    <property type="evidence" value="ECO:0007669"/>
    <property type="project" value="TreeGrafter"/>
</dbReference>
<keyword evidence="2" id="KW-0520">NAD</keyword>
<sequence length="310" mass="35227">MFIHRFLRRSLSYVPFHEAPCNDAMHELQQILYHSGKVVVLTGAGISTESGVPDYRSKDVGLYARTNHKPIEHKEFTNNAHVRQRYWARNYMARNKWKLTQPNVNHHVLAKWQQETSGDVAIVTQNVDRLHHKAGSNNVIELHGSMDEVRCMNPQCSSPIMSRDDFQVILDELNPNFKEMVKLDNDTHANSMQVRPDADMYLSKDMERAFHVPTCPVCKSGFYKTNVVFFGDSVPRDVVEKIYHEVDTADAILVLGSSLHVFSGYRFLLRAKENKLPIGIVNIGPTRGDSLATVKVNAKCSSVLTELHLV</sequence>
<dbReference type="AlphaFoldDB" id="A0A1V9YZ61"/>
<evidence type="ECO:0000256" key="1">
    <source>
        <dbReference type="ARBA" id="ARBA00022679"/>
    </source>
</evidence>
<dbReference type="InterPro" id="IPR029035">
    <property type="entry name" value="DHS-like_NAD/FAD-binding_dom"/>
</dbReference>
<dbReference type="OrthoDB" id="424302at2759"/>
<gene>
    <name evidence="5" type="ORF">THRCLA_09137</name>
</gene>
<dbReference type="InterPro" id="IPR050134">
    <property type="entry name" value="NAD-dep_sirtuin_deacylases"/>
</dbReference>
<dbReference type="PANTHER" id="PTHR11085">
    <property type="entry name" value="NAD-DEPENDENT PROTEIN DEACYLASE SIRTUIN-5, MITOCHONDRIAL-RELATED"/>
    <property type="match status" value="1"/>
</dbReference>
<organism evidence="5 6">
    <name type="scientific">Thraustotheca clavata</name>
    <dbReference type="NCBI Taxonomy" id="74557"/>
    <lineage>
        <taxon>Eukaryota</taxon>
        <taxon>Sar</taxon>
        <taxon>Stramenopiles</taxon>
        <taxon>Oomycota</taxon>
        <taxon>Saprolegniomycetes</taxon>
        <taxon>Saprolegniales</taxon>
        <taxon>Achlyaceae</taxon>
        <taxon>Thraustotheca</taxon>
    </lineage>
</organism>
<protein>
    <submittedName>
        <fullName evidence="5">NAD-dependent deacetylase sirtuin-4</fullName>
    </submittedName>
</protein>
<feature type="domain" description="Deacetylase sirtuin-type" evidence="4">
    <location>
        <begin position="18"/>
        <end position="310"/>
    </location>
</feature>
<keyword evidence="1" id="KW-0808">Transferase</keyword>
<dbReference type="PROSITE" id="PS50305">
    <property type="entry name" value="SIRTUIN"/>
    <property type="match status" value="1"/>
</dbReference>